<evidence type="ECO:0000256" key="3">
    <source>
        <dbReference type="ARBA" id="ARBA00022692"/>
    </source>
</evidence>
<dbReference type="Pfam" id="PF12704">
    <property type="entry name" value="MacB_PCD"/>
    <property type="match status" value="2"/>
</dbReference>
<feature type="transmembrane region" description="Helical" evidence="6">
    <location>
        <begin position="344"/>
        <end position="367"/>
    </location>
</feature>
<dbReference type="InterPro" id="IPR050250">
    <property type="entry name" value="Macrolide_Exporter_MacB"/>
</dbReference>
<evidence type="ECO:0000313" key="10">
    <source>
        <dbReference type="Proteomes" id="UP000321532"/>
    </source>
</evidence>
<feature type="transmembrane region" description="Helical" evidence="6">
    <location>
        <begin position="21"/>
        <end position="42"/>
    </location>
</feature>
<dbReference type="GO" id="GO:0022857">
    <property type="term" value="F:transmembrane transporter activity"/>
    <property type="evidence" value="ECO:0007669"/>
    <property type="project" value="TreeGrafter"/>
</dbReference>
<accession>A0A512B3N6</accession>
<dbReference type="Pfam" id="PF02687">
    <property type="entry name" value="FtsX"/>
    <property type="match status" value="2"/>
</dbReference>
<feature type="transmembrane region" description="Helical" evidence="6">
    <location>
        <begin position="684"/>
        <end position="708"/>
    </location>
</feature>
<sequence length="807" mass="90184">MFKNYLKIAFRNLWRNKTFSAINILGLAIGIATCLVITLFVAHELSYDLYHEKADRLVRVVFRASIQGDKIKEAVVMPPVAQTLLADYPEVQAATRIRHAGEPMVTYGDKAFKETSLAHVDANFFEVFTLPLLQGDPKTALVQPYTVVISRATAQKYFGNADPIGKVLNFKTWEKTYRVTGVFDKIPANTHFHFDLIASLASDLDAKSSSWMTSNYYTYLVLPKGYDYKKLEAKLPQAIEKYMGPQMIEAMGMNLAEFRKKGNKIGLFLEPVTRIHLHSESTNDMQPKGDIRYVYVFGAIAVFMLLIACINFMNLSTAGASKRAREVGIRKVLGSVKLQLVRQFLLESILVTMLALGLAVLFVQLALPIFNQLAGKILAFNLLAHPGLLPGLLVFGLFIGVLAGSYPAFFLSSFRPVAVLKGKLTTAKSSLSLRSGLVVFQFFVSITLMISTVLVYQQLRYIWNKELGYNKDQVLVLPETWVLGQQEKVFLNQLAQDPRVVSMSASGYLPAGPTYGNNNMIYTEDNPNQLVKTLKYEVDHQYIPTLGMHLVAGRNFSKDLASDSLGVILNQTAVRTYGWEKDPLGRRLTDFVNNQGEKKNYQVIGVVKDFHFKSLHERISPLMMVLGRHSGSVIVKAKTTDMAGLLNSMENNWKGLTADAPFTYSFLDERFQATYETERKTGTILAIFAGLTIFIACLGLLGLAIFMAEQRTKEIGIRKVLGASVTNILALLSKDFLKLVLIANIIAWPLAWYAMHQWLQDFEYRIHISLWIFALAGMAALLVALLTISIQALRAALSNPVNSLRSE</sequence>
<feature type="transmembrane region" description="Helical" evidence="6">
    <location>
        <begin position="431"/>
        <end position="456"/>
    </location>
</feature>
<comment type="subcellular location">
    <subcellularLocation>
        <location evidence="1">Cell membrane</location>
        <topology evidence="1">Multi-pass membrane protein</topology>
    </subcellularLocation>
</comment>
<feature type="domain" description="ABC3 transporter permease C-terminal" evidence="7">
    <location>
        <begin position="687"/>
        <end position="797"/>
    </location>
</feature>
<evidence type="ECO:0000256" key="1">
    <source>
        <dbReference type="ARBA" id="ARBA00004651"/>
    </source>
</evidence>
<organism evidence="9 10">
    <name type="scientific">Adhaeribacter aerolatus</name>
    <dbReference type="NCBI Taxonomy" id="670289"/>
    <lineage>
        <taxon>Bacteria</taxon>
        <taxon>Pseudomonadati</taxon>
        <taxon>Bacteroidota</taxon>
        <taxon>Cytophagia</taxon>
        <taxon>Cytophagales</taxon>
        <taxon>Hymenobacteraceae</taxon>
        <taxon>Adhaeribacter</taxon>
    </lineage>
</organism>
<feature type="domain" description="MacB-like periplasmic core" evidence="8">
    <location>
        <begin position="20"/>
        <end position="237"/>
    </location>
</feature>
<dbReference type="AlphaFoldDB" id="A0A512B3N6"/>
<keyword evidence="3 6" id="KW-0812">Transmembrane</keyword>
<dbReference type="InterPro" id="IPR003838">
    <property type="entry name" value="ABC3_permease_C"/>
</dbReference>
<dbReference type="OrthoDB" id="5933722at2"/>
<comment type="caution">
    <text evidence="9">The sequence shown here is derived from an EMBL/GenBank/DDBJ whole genome shotgun (WGS) entry which is preliminary data.</text>
</comment>
<evidence type="ECO:0000256" key="2">
    <source>
        <dbReference type="ARBA" id="ARBA00022475"/>
    </source>
</evidence>
<dbReference type="PANTHER" id="PTHR30572">
    <property type="entry name" value="MEMBRANE COMPONENT OF TRANSPORTER-RELATED"/>
    <property type="match status" value="1"/>
</dbReference>
<evidence type="ECO:0000259" key="7">
    <source>
        <dbReference type="Pfam" id="PF02687"/>
    </source>
</evidence>
<proteinExistence type="predicted"/>
<evidence type="ECO:0000313" key="9">
    <source>
        <dbReference type="EMBL" id="GEO06561.1"/>
    </source>
</evidence>
<feature type="transmembrane region" description="Helical" evidence="6">
    <location>
        <begin position="387"/>
        <end position="411"/>
    </location>
</feature>
<feature type="transmembrane region" description="Helical" evidence="6">
    <location>
        <begin position="293"/>
        <end position="315"/>
    </location>
</feature>
<keyword evidence="10" id="KW-1185">Reference proteome</keyword>
<protein>
    <submittedName>
        <fullName evidence="9">ABC transporter permease</fullName>
    </submittedName>
</protein>
<gene>
    <name evidence="9" type="ORF">AAE02nite_42250</name>
</gene>
<keyword evidence="4 6" id="KW-1133">Transmembrane helix</keyword>
<evidence type="ECO:0000256" key="4">
    <source>
        <dbReference type="ARBA" id="ARBA00022989"/>
    </source>
</evidence>
<reference evidence="9 10" key="1">
    <citation type="submission" date="2019-07" db="EMBL/GenBank/DDBJ databases">
        <title>Whole genome shotgun sequence of Adhaeribacter aerolatus NBRC 106133.</title>
        <authorList>
            <person name="Hosoyama A."/>
            <person name="Uohara A."/>
            <person name="Ohji S."/>
            <person name="Ichikawa N."/>
        </authorList>
    </citation>
    <scope>NUCLEOTIDE SEQUENCE [LARGE SCALE GENOMIC DNA]</scope>
    <source>
        <strain evidence="9 10">NBRC 106133</strain>
    </source>
</reference>
<feature type="domain" description="MacB-like periplasmic core" evidence="8">
    <location>
        <begin position="498"/>
        <end position="621"/>
    </location>
</feature>
<evidence type="ECO:0000256" key="6">
    <source>
        <dbReference type="SAM" id="Phobius"/>
    </source>
</evidence>
<feature type="transmembrane region" description="Helical" evidence="6">
    <location>
        <begin position="766"/>
        <end position="788"/>
    </location>
</feature>
<evidence type="ECO:0000256" key="5">
    <source>
        <dbReference type="ARBA" id="ARBA00023136"/>
    </source>
</evidence>
<feature type="domain" description="ABC3 transporter permease C-terminal" evidence="7">
    <location>
        <begin position="299"/>
        <end position="413"/>
    </location>
</feature>
<name>A0A512B3N6_9BACT</name>
<dbReference type="InterPro" id="IPR025857">
    <property type="entry name" value="MacB_PCD"/>
</dbReference>
<dbReference type="GO" id="GO:0005886">
    <property type="term" value="C:plasma membrane"/>
    <property type="evidence" value="ECO:0007669"/>
    <property type="project" value="UniProtKB-SubCell"/>
</dbReference>
<keyword evidence="5 6" id="KW-0472">Membrane</keyword>
<dbReference type="PANTHER" id="PTHR30572:SF18">
    <property type="entry name" value="ABC-TYPE MACROLIDE FAMILY EXPORT SYSTEM PERMEASE COMPONENT 2"/>
    <property type="match status" value="1"/>
</dbReference>
<evidence type="ECO:0000259" key="8">
    <source>
        <dbReference type="Pfam" id="PF12704"/>
    </source>
</evidence>
<feature type="transmembrane region" description="Helical" evidence="6">
    <location>
        <begin position="736"/>
        <end position="754"/>
    </location>
</feature>
<dbReference type="RefSeq" id="WP_146902875.1">
    <property type="nucleotide sequence ID" value="NZ_BJYS01000041.1"/>
</dbReference>
<dbReference type="Proteomes" id="UP000321532">
    <property type="component" value="Unassembled WGS sequence"/>
</dbReference>
<dbReference type="EMBL" id="BJYS01000041">
    <property type="protein sequence ID" value="GEO06561.1"/>
    <property type="molecule type" value="Genomic_DNA"/>
</dbReference>
<keyword evidence="2" id="KW-1003">Cell membrane</keyword>